<feature type="transmembrane region" description="Helical" evidence="1">
    <location>
        <begin position="292"/>
        <end position="312"/>
    </location>
</feature>
<proteinExistence type="predicted"/>
<evidence type="ECO:0000313" key="2">
    <source>
        <dbReference type="EMBL" id="MBB6399826.1"/>
    </source>
</evidence>
<keyword evidence="3" id="KW-1185">Reference proteome</keyword>
<feature type="transmembrane region" description="Helical" evidence="1">
    <location>
        <begin position="227"/>
        <end position="252"/>
    </location>
</feature>
<dbReference type="AlphaFoldDB" id="A0A7X0L2K3"/>
<keyword evidence="1" id="KW-0812">Transmembrane</keyword>
<name>A0A7X0L2K3_9ACTN</name>
<keyword evidence="1" id="KW-0472">Membrane</keyword>
<protein>
    <submittedName>
        <fullName evidence="2">Uncharacterized protein</fullName>
    </submittedName>
</protein>
<feature type="transmembrane region" description="Helical" evidence="1">
    <location>
        <begin position="187"/>
        <end position="220"/>
    </location>
</feature>
<dbReference type="EMBL" id="JACHMQ010000001">
    <property type="protein sequence ID" value="MBB6399826.1"/>
    <property type="molecule type" value="Genomic_DNA"/>
</dbReference>
<reference evidence="2 3" key="1">
    <citation type="submission" date="2020-08" db="EMBL/GenBank/DDBJ databases">
        <title>Sequencing the genomes of 1000 actinobacteria strains.</title>
        <authorList>
            <person name="Klenk H.-P."/>
        </authorList>
    </citation>
    <scope>NUCLEOTIDE SEQUENCE [LARGE SCALE GENOMIC DNA]</scope>
    <source>
        <strain evidence="2 3">DSM 43675</strain>
    </source>
</reference>
<keyword evidence="1" id="KW-1133">Transmembrane helix</keyword>
<feature type="transmembrane region" description="Helical" evidence="1">
    <location>
        <begin position="162"/>
        <end position="181"/>
    </location>
</feature>
<accession>A0A7X0L2K3</accession>
<dbReference type="RefSeq" id="WP_185031946.1">
    <property type="nucleotide sequence ID" value="NZ_JACHMQ010000001.1"/>
</dbReference>
<comment type="caution">
    <text evidence="2">The sequence shown here is derived from an EMBL/GenBank/DDBJ whole genome shotgun (WGS) entry which is preliminary data.</text>
</comment>
<dbReference type="Proteomes" id="UP000546324">
    <property type="component" value="Unassembled WGS sequence"/>
</dbReference>
<sequence length="331" mass="33742">MSPLRNPPSVRVECWSEFVFGSTTGGGGAGRAADVPAVVVRAGVLRAGAADLAAPDLADPLAVPDLVLAVVRDDVDLRAALVLDLGAAALRAVPDVLAAPDVFAAEVFAAEVFAVPDVFAEADVRDVAALDVDLRAADVFVPPVRADAVPDRLDAAAVDLRAVVRLVPPLLAAVVFLAVVARVPVDLAVVVMTFAAASIALAASDMALVALVIALVIAVMALADEDALVATDFICVAAVLAWLAALVTRVAAADDDADDRLDDAGFFAVPPFAAVVRLVVDRDGAFAAEVRFAAGFLAAVDLVADVLFVRAADPRLAVRGAVLVGTDLPPL</sequence>
<evidence type="ECO:0000313" key="3">
    <source>
        <dbReference type="Proteomes" id="UP000546324"/>
    </source>
</evidence>
<gene>
    <name evidence="2" type="ORF">BKA00_006740</name>
</gene>
<evidence type="ECO:0000256" key="1">
    <source>
        <dbReference type="SAM" id="Phobius"/>
    </source>
</evidence>
<organism evidence="2 3">
    <name type="scientific">Actinomadura coerulea</name>
    <dbReference type="NCBI Taxonomy" id="46159"/>
    <lineage>
        <taxon>Bacteria</taxon>
        <taxon>Bacillati</taxon>
        <taxon>Actinomycetota</taxon>
        <taxon>Actinomycetes</taxon>
        <taxon>Streptosporangiales</taxon>
        <taxon>Thermomonosporaceae</taxon>
        <taxon>Actinomadura</taxon>
    </lineage>
</organism>